<gene>
    <name evidence="11" type="primary">20346556</name>
    <name evidence="10" type="ORF">GGTG_06098</name>
</gene>
<comment type="similarity">
    <text evidence="1">Belongs to the tRNA-intron endonuclease family.</text>
</comment>
<dbReference type="PANTHER" id="PTHR21227">
    <property type="entry name" value="TRNA-SPLICING ENDONUCLEASE SUBUNIT SEN2"/>
    <property type="match status" value="1"/>
</dbReference>
<dbReference type="STRING" id="644352.J3NXU3"/>
<dbReference type="GO" id="GO:0000214">
    <property type="term" value="C:tRNA-intron endonuclease complex"/>
    <property type="evidence" value="ECO:0007669"/>
    <property type="project" value="InterPro"/>
</dbReference>
<dbReference type="SUPFAM" id="SSF53032">
    <property type="entry name" value="tRNA-intron endonuclease catalytic domain-like"/>
    <property type="match status" value="1"/>
</dbReference>
<dbReference type="InterPro" id="IPR006676">
    <property type="entry name" value="tRNA_splic"/>
</dbReference>
<dbReference type="GeneID" id="20346556"/>
<dbReference type="CDD" id="cd22363">
    <property type="entry name" value="tRNA-intron_lyase_C"/>
    <property type="match status" value="1"/>
</dbReference>
<evidence type="ECO:0000313" key="10">
    <source>
        <dbReference type="EMBL" id="EJT76176.1"/>
    </source>
</evidence>
<evidence type="ECO:0000256" key="2">
    <source>
        <dbReference type="ARBA" id="ARBA00012573"/>
    </source>
</evidence>
<dbReference type="FunFam" id="3.40.1350.10:FF:000007">
    <property type="entry name" value="tRNA-splicing endonuclease subunit Sen2"/>
    <property type="match status" value="1"/>
</dbReference>
<dbReference type="Proteomes" id="UP000006039">
    <property type="component" value="Unassembled WGS sequence"/>
</dbReference>
<evidence type="ECO:0000259" key="9">
    <source>
        <dbReference type="Pfam" id="PF01974"/>
    </source>
</evidence>
<dbReference type="VEuPathDB" id="FungiDB:GGTG_06098"/>
<dbReference type="EC" id="4.6.1.16" evidence="2"/>
<reference evidence="11" key="5">
    <citation type="submission" date="2018-04" db="UniProtKB">
        <authorList>
            <consortium name="EnsemblFungi"/>
        </authorList>
    </citation>
    <scope>IDENTIFICATION</scope>
    <source>
        <strain evidence="11">R3-111a-1</strain>
    </source>
</reference>
<dbReference type="InterPro" id="IPR011856">
    <property type="entry name" value="tRNA_endonuc-like_dom_sf"/>
</dbReference>
<dbReference type="HOGENOM" id="CLU_012847_1_0_1"/>
<dbReference type="EnsemblFungi" id="EJT76176">
    <property type="protein sequence ID" value="EJT76176"/>
    <property type="gene ID" value="GGTG_06098"/>
</dbReference>
<dbReference type="OrthoDB" id="10249562at2759"/>
<accession>J3NXU3</accession>
<evidence type="ECO:0000256" key="3">
    <source>
        <dbReference type="ARBA" id="ARBA00022694"/>
    </source>
</evidence>
<feature type="active site" evidence="7">
    <location>
        <position position="442"/>
    </location>
</feature>
<dbReference type="GO" id="GO:0000379">
    <property type="term" value="P:tRNA-type intron splice site recognition and cleavage"/>
    <property type="evidence" value="ECO:0007669"/>
    <property type="project" value="TreeGrafter"/>
</dbReference>
<name>J3NXU3_GAET3</name>
<evidence type="ECO:0000313" key="12">
    <source>
        <dbReference type="Proteomes" id="UP000006039"/>
    </source>
</evidence>
<dbReference type="Pfam" id="PF01974">
    <property type="entry name" value="tRNA_int_endo"/>
    <property type="match status" value="1"/>
</dbReference>
<organism evidence="10">
    <name type="scientific">Gaeumannomyces tritici (strain R3-111a-1)</name>
    <name type="common">Wheat and barley take-all root rot fungus</name>
    <name type="synonym">Gaeumannomyces graminis var. tritici</name>
    <dbReference type="NCBI Taxonomy" id="644352"/>
    <lineage>
        <taxon>Eukaryota</taxon>
        <taxon>Fungi</taxon>
        <taxon>Dikarya</taxon>
        <taxon>Ascomycota</taxon>
        <taxon>Pezizomycotina</taxon>
        <taxon>Sordariomycetes</taxon>
        <taxon>Sordariomycetidae</taxon>
        <taxon>Magnaporthales</taxon>
        <taxon>Magnaporthaceae</taxon>
        <taxon>Gaeumannomyces</taxon>
    </lineage>
</organism>
<evidence type="ECO:0000256" key="5">
    <source>
        <dbReference type="ARBA" id="ARBA00032432"/>
    </source>
</evidence>
<reference evidence="10" key="3">
    <citation type="submission" date="2010-09" db="EMBL/GenBank/DDBJ databases">
        <title>Annotation of Gaeumannomyces graminis var. tritici R3-111a-1.</title>
        <authorList>
            <consortium name="The Broad Institute Genome Sequencing Platform"/>
            <person name="Ma L.-J."/>
            <person name="Dead R."/>
            <person name="Young S.K."/>
            <person name="Zeng Q."/>
            <person name="Gargeya S."/>
            <person name="Fitzgerald M."/>
            <person name="Haas B."/>
            <person name="Abouelleil A."/>
            <person name="Alvarado L."/>
            <person name="Arachchi H.M."/>
            <person name="Berlin A."/>
            <person name="Brown A."/>
            <person name="Chapman S.B."/>
            <person name="Chen Z."/>
            <person name="Dunbar C."/>
            <person name="Freedman E."/>
            <person name="Gearin G."/>
            <person name="Gellesch M."/>
            <person name="Goldberg J."/>
            <person name="Griggs A."/>
            <person name="Gujja S."/>
            <person name="Heiman D."/>
            <person name="Howarth C."/>
            <person name="Larson L."/>
            <person name="Lui A."/>
            <person name="MacDonald P.J.P."/>
            <person name="Mehta T."/>
            <person name="Montmayeur A."/>
            <person name="Murphy C."/>
            <person name="Neiman D."/>
            <person name="Pearson M."/>
            <person name="Priest M."/>
            <person name="Roberts A."/>
            <person name="Saif S."/>
            <person name="Shea T."/>
            <person name="Shenoy N."/>
            <person name="Sisk P."/>
            <person name="Stolte C."/>
            <person name="Sykes S."/>
            <person name="Yandava C."/>
            <person name="Wortman J."/>
            <person name="Nusbaum C."/>
            <person name="Birren B."/>
        </authorList>
    </citation>
    <scope>NUCLEOTIDE SEQUENCE</scope>
    <source>
        <strain evidence="10">R3-111a-1</strain>
    </source>
</reference>
<feature type="domain" description="tRNA intron endonuclease catalytic" evidence="9">
    <location>
        <begin position="404"/>
        <end position="495"/>
    </location>
</feature>
<reference evidence="10" key="2">
    <citation type="submission" date="2010-07" db="EMBL/GenBank/DDBJ databases">
        <authorList>
            <consortium name="The Broad Institute Genome Sequencing Platform"/>
            <consortium name="Broad Institute Genome Sequencing Center for Infectious Disease"/>
            <person name="Ma L.-J."/>
            <person name="Dead R."/>
            <person name="Young S."/>
            <person name="Zeng Q."/>
            <person name="Koehrsen M."/>
            <person name="Alvarado L."/>
            <person name="Berlin A."/>
            <person name="Chapman S.B."/>
            <person name="Chen Z."/>
            <person name="Freedman E."/>
            <person name="Gellesch M."/>
            <person name="Goldberg J."/>
            <person name="Griggs A."/>
            <person name="Gujja S."/>
            <person name="Heilman E.R."/>
            <person name="Heiman D."/>
            <person name="Hepburn T."/>
            <person name="Howarth C."/>
            <person name="Jen D."/>
            <person name="Larson L."/>
            <person name="Mehta T."/>
            <person name="Neiman D."/>
            <person name="Pearson M."/>
            <person name="Roberts A."/>
            <person name="Saif S."/>
            <person name="Shea T."/>
            <person name="Shenoy N."/>
            <person name="Sisk P."/>
            <person name="Stolte C."/>
            <person name="Sykes S."/>
            <person name="Walk T."/>
            <person name="White J."/>
            <person name="Yandava C."/>
            <person name="Haas B."/>
            <person name="Nusbaum C."/>
            <person name="Birren B."/>
        </authorList>
    </citation>
    <scope>NUCLEOTIDE SEQUENCE</scope>
    <source>
        <strain evidence="10">R3-111a-1</strain>
    </source>
</reference>
<dbReference type="InterPro" id="IPR036167">
    <property type="entry name" value="tRNA_intron_Endo_cat-like_sf"/>
</dbReference>
<feature type="region of interest" description="Disordered" evidence="8">
    <location>
        <begin position="1"/>
        <end position="23"/>
    </location>
</feature>
<proteinExistence type="inferred from homology"/>
<dbReference type="GO" id="GO:0000213">
    <property type="term" value="F:tRNA-intron lyase activity"/>
    <property type="evidence" value="ECO:0007669"/>
    <property type="project" value="UniProtKB-EC"/>
</dbReference>
<evidence type="ECO:0000256" key="4">
    <source>
        <dbReference type="ARBA" id="ARBA00023239"/>
    </source>
</evidence>
<feature type="compositionally biased region" description="Polar residues" evidence="8">
    <location>
        <begin position="1"/>
        <end position="13"/>
    </location>
</feature>
<keyword evidence="3" id="KW-0819">tRNA processing</keyword>
<feature type="active site" evidence="7">
    <location>
        <position position="487"/>
    </location>
</feature>
<protein>
    <recommendedName>
        <fullName evidence="2">tRNA-intron lyase</fullName>
        <ecNumber evidence="2">4.6.1.16</ecNumber>
    </recommendedName>
    <alternativeName>
        <fullName evidence="5">tRNA-intron endonuclease Sen2</fullName>
    </alternativeName>
</protein>
<evidence type="ECO:0000256" key="7">
    <source>
        <dbReference type="PIRSR" id="PIRSR011789-1"/>
    </source>
</evidence>
<dbReference type="GO" id="GO:0005737">
    <property type="term" value="C:cytoplasm"/>
    <property type="evidence" value="ECO:0007669"/>
    <property type="project" value="TreeGrafter"/>
</dbReference>
<dbReference type="PIRSF" id="PIRSF011789">
    <property type="entry name" value="tRNA_splic_SEN2"/>
    <property type="match status" value="1"/>
</dbReference>
<dbReference type="FunCoup" id="J3NXU3">
    <property type="interactions" value="60"/>
</dbReference>
<dbReference type="AlphaFoldDB" id="J3NXU3"/>
<evidence type="ECO:0000313" key="11">
    <source>
        <dbReference type="EnsemblFungi" id="EJT76176"/>
    </source>
</evidence>
<dbReference type="InterPro" id="IPR006677">
    <property type="entry name" value="tRNA_intron_Endonuc_cat-like"/>
</dbReference>
<comment type="catalytic activity">
    <reaction evidence="6">
        <text>pretRNA = a 3'-half-tRNA molecule with a 5'-OH end + a 5'-half-tRNA molecule with a 2',3'-cyclic phosphate end + an intron with a 2',3'-cyclic phosphate and a 5'-hydroxyl terminus.</text>
        <dbReference type="EC" id="4.6.1.16"/>
    </reaction>
</comment>
<feature type="active site" evidence="7">
    <location>
        <position position="434"/>
    </location>
</feature>
<reference evidence="12" key="1">
    <citation type="submission" date="2010-07" db="EMBL/GenBank/DDBJ databases">
        <title>The genome sequence of Gaeumannomyces graminis var. tritici strain R3-111a-1.</title>
        <authorList>
            <consortium name="The Broad Institute Genome Sequencing Platform"/>
            <person name="Ma L.-J."/>
            <person name="Dead R."/>
            <person name="Young S."/>
            <person name="Zeng Q."/>
            <person name="Koehrsen M."/>
            <person name="Alvarado L."/>
            <person name="Berlin A."/>
            <person name="Chapman S.B."/>
            <person name="Chen Z."/>
            <person name="Freedman E."/>
            <person name="Gellesch M."/>
            <person name="Goldberg J."/>
            <person name="Griggs A."/>
            <person name="Gujja S."/>
            <person name="Heilman E.R."/>
            <person name="Heiman D."/>
            <person name="Hepburn T."/>
            <person name="Howarth C."/>
            <person name="Jen D."/>
            <person name="Larson L."/>
            <person name="Mehta T."/>
            <person name="Neiman D."/>
            <person name="Pearson M."/>
            <person name="Roberts A."/>
            <person name="Saif S."/>
            <person name="Shea T."/>
            <person name="Shenoy N."/>
            <person name="Sisk P."/>
            <person name="Stolte C."/>
            <person name="Sykes S."/>
            <person name="Walk T."/>
            <person name="White J."/>
            <person name="Yandava C."/>
            <person name="Haas B."/>
            <person name="Nusbaum C."/>
            <person name="Birren B."/>
        </authorList>
    </citation>
    <scope>NUCLEOTIDE SEQUENCE [LARGE SCALE GENOMIC DNA]</scope>
    <source>
        <strain evidence="12">R3-111a-1</strain>
    </source>
</reference>
<evidence type="ECO:0000256" key="6">
    <source>
        <dbReference type="ARBA" id="ARBA00034031"/>
    </source>
</evidence>
<evidence type="ECO:0000256" key="1">
    <source>
        <dbReference type="ARBA" id="ARBA00008078"/>
    </source>
</evidence>
<evidence type="ECO:0000256" key="8">
    <source>
        <dbReference type="SAM" id="MobiDB-lite"/>
    </source>
</evidence>
<dbReference type="Gene3D" id="3.40.1350.10">
    <property type="match status" value="1"/>
</dbReference>
<sequence length="535" mass="59027">MAEPSTSSSTASQPVAGHTPPKKKIPLHQLYALPAPIRTFPLPSFYPSNPLSLVHVVYAWLSQTVFSKPPNEPSTTHRGAWSPETRSVHITDPASIRALWEQGFFGKGHLSRSEPNWLKREKDRRGLGAGKVAEQLTSKRREERQRAKWERARIEQEAIERTRLEETRAGAHANDGKTPPNFAVLPSLMVRVTAPVMSKPTSTITSPVGPLDLLRLPNSAADLLSAHALNCSAHGVALDAMVGGNINDTTHLADGNYGANGSASAAVTKADTPPTSLKTQKNVRFSPDVKSATFELHDPPSPINSLSQSTTDLLIKLPSEPLDTPVVALDTPQPEEIADREHLQLSAQEAFFLVFAIGALAVVDPKTESTLSTVELLHLFGDHSFFPPRTSSLDSPGFRTDDPFLVHYVVYHHFRSLGWVPREGVKFGVDWLLYRRGPVFDHAEFGLLVIPSYSNPAWTGLERKAPQRQPSWHWLHGVQRVLSHVLKSMVLVYVDIPPPSAIGSVSDVESGISGLLKQYRVREVMVRRWSSNRNR</sequence>
<dbReference type="InterPro" id="IPR016589">
    <property type="entry name" value="tRNA_splic_SEN2"/>
</dbReference>
<dbReference type="eggNOG" id="KOG4685">
    <property type="taxonomic scope" value="Eukaryota"/>
</dbReference>
<keyword evidence="12" id="KW-1185">Reference proteome</keyword>
<dbReference type="RefSeq" id="XP_009222176.1">
    <property type="nucleotide sequence ID" value="XM_009223912.1"/>
</dbReference>
<keyword evidence="4" id="KW-0456">Lyase</keyword>
<reference evidence="11" key="4">
    <citation type="journal article" date="2015" name="G3 (Bethesda)">
        <title>Genome sequences of three phytopathogenic species of the Magnaporthaceae family of fungi.</title>
        <authorList>
            <person name="Okagaki L.H."/>
            <person name="Nunes C.C."/>
            <person name="Sailsbery J."/>
            <person name="Clay B."/>
            <person name="Brown D."/>
            <person name="John T."/>
            <person name="Oh Y."/>
            <person name="Young N."/>
            <person name="Fitzgerald M."/>
            <person name="Haas B.J."/>
            <person name="Zeng Q."/>
            <person name="Young S."/>
            <person name="Adiconis X."/>
            <person name="Fan L."/>
            <person name="Levin J.Z."/>
            <person name="Mitchell T.K."/>
            <person name="Okubara P.A."/>
            <person name="Farman M.L."/>
            <person name="Kohn L.M."/>
            <person name="Birren B."/>
            <person name="Ma L.-J."/>
            <person name="Dean R.A."/>
        </authorList>
    </citation>
    <scope>NUCLEOTIDE SEQUENCE</scope>
    <source>
        <strain evidence="11">R3-111a-1</strain>
    </source>
</reference>
<dbReference type="PANTHER" id="PTHR21227:SF0">
    <property type="entry name" value="TRNA-SPLICING ENDONUCLEASE SUBUNIT SEN2"/>
    <property type="match status" value="1"/>
</dbReference>
<dbReference type="GO" id="GO:0003676">
    <property type="term" value="F:nucleic acid binding"/>
    <property type="evidence" value="ECO:0007669"/>
    <property type="project" value="InterPro"/>
</dbReference>
<dbReference type="EMBL" id="GL385397">
    <property type="protein sequence ID" value="EJT76176.1"/>
    <property type="molecule type" value="Genomic_DNA"/>
</dbReference>